<dbReference type="InterPro" id="IPR000845">
    <property type="entry name" value="Nucleoside_phosphorylase_d"/>
</dbReference>
<dbReference type="Pfam" id="PF01048">
    <property type="entry name" value="PNP_UDP_1"/>
    <property type="match status" value="1"/>
</dbReference>
<dbReference type="GO" id="GO:0005829">
    <property type="term" value="C:cytosol"/>
    <property type="evidence" value="ECO:0007669"/>
    <property type="project" value="TreeGrafter"/>
</dbReference>
<comment type="catalytic activity">
    <reaction evidence="9">
        <text>uridine + phosphate = alpha-D-ribose 1-phosphate + uracil</text>
        <dbReference type="Rhea" id="RHEA:24388"/>
        <dbReference type="ChEBI" id="CHEBI:16704"/>
        <dbReference type="ChEBI" id="CHEBI:17568"/>
        <dbReference type="ChEBI" id="CHEBI:43474"/>
        <dbReference type="ChEBI" id="CHEBI:57720"/>
        <dbReference type="EC" id="2.4.2.3"/>
    </reaction>
</comment>
<dbReference type="GO" id="GO:0044206">
    <property type="term" value="P:UMP salvage"/>
    <property type="evidence" value="ECO:0007669"/>
    <property type="project" value="UniProtKB-UniPathway"/>
</dbReference>
<gene>
    <name evidence="11" type="ORF">B1A_10276</name>
</gene>
<evidence type="ECO:0000256" key="7">
    <source>
        <dbReference type="ARBA" id="ARBA00022676"/>
    </source>
</evidence>
<accession>T1AU81</accession>
<dbReference type="PROSITE" id="PS01232">
    <property type="entry name" value="PNP_UDP_1"/>
    <property type="match status" value="1"/>
</dbReference>
<evidence type="ECO:0000256" key="9">
    <source>
        <dbReference type="ARBA" id="ARBA00048447"/>
    </source>
</evidence>
<dbReference type="InterPro" id="IPR018016">
    <property type="entry name" value="Nucleoside_phosphorylase_CS"/>
</dbReference>
<dbReference type="CDD" id="cd17767">
    <property type="entry name" value="UP_EcUdp-like"/>
    <property type="match status" value="1"/>
</dbReference>
<name>T1AU81_9ZZZZ</name>
<comment type="pathway">
    <text evidence="2">Pyrimidine metabolism; UMP biosynthesis via salvage pathway; uracil from uridine (phosphorylase route): step 1/1.</text>
</comment>
<keyword evidence="6" id="KW-0963">Cytoplasm</keyword>
<evidence type="ECO:0000313" key="11">
    <source>
        <dbReference type="EMBL" id="EQD60068.1"/>
    </source>
</evidence>
<comment type="caution">
    <text evidence="11">The sequence shown here is derived from an EMBL/GenBank/DDBJ whole genome shotgun (WGS) entry which is preliminary data.</text>
</comment>
<dbReference type="NCBIfam" id="NF008383">
    <property type="entry name" value="PRK11178.1"/>
    <property type="match status" value="1"/>
</dbReference>
<proteinExistence type="inferred from homology"/>
<evidence type="ECO:0000256" key="1">
    <source>
        <dbReference type="ARBA" id="ARBA00004496"/>
    </source>
</evidence>
<dbReference type="NCBIfam" id="TIGR01718">
    <property type="entry name" value="Uridine-psphlse"/>
    <property type="match status" value="1"/>
</dbReference>
<protein>
    <recommendedName>
        <fullName evidence="5">Uridine phosphorylase</fullName>
        <ecNumber evidence="4">2.4.2.3</ecNumber>
    </recommendedName>
</protein>
<dbReference type="InterPro" id="IPR035994">
    <property type="entry name" value="Nucleoside_phosphorylase_sf"/>
</dbReference>
<evidence type="ECO:0000256" key="2">
    <source>
        <dbReference type="ARBA" id="ARBA00004825"/>
    </source>
</evidence>
<dbReference type="EMBL" id="AUZX01007316">
    <property type="protein sequence ID" value="EQD60068.1"/>
    <property type="molecule type" value="Genomic_DNA"/>
</dbReference>
<dbReference type="PANTHER" id="PTHR43691">
    <property type="entry name" value="URIDINE PHOSPHORYLASE"/>
    <property type="match status" value="1"/>
</dbReference>
<evidence type="ECO:0000256" key="3">
    <source>
        <dbReference type="ARBA" id="ARBA00010456"/>
    </source>
</evidence>
<evidence type="ECO:0000256" key="8">
    <source>
        <dbReference type="ARBA" id="ARBA00022679"/>
    </source>
</evidence>
<dbReference type="PANTHER" id="PTHR43691:SF11">
    <property type="entry name" value="FI09636P-RELATED"/>
    <property type="match status" value="1"/>
</dbReference>
<dbReference type="GO" id="GO:0004850">
    <property type="term" value="F:uridine phosphorylase activity"/>
    <property type="evidence" value="ECO:0007669"/>
    <property type="project" value="UniProtKB-EC"/>
</dbReference>
<sequence length="264" mass="28874">MSVDDRKQYHTGLERSQIGNAEFAILPGDPGRVPELAKALDKNARAIHMHREYNSWMVTVDSVPVLVCSTGIGGPSTAIAVEELAQLGVKNFIRVGTTGSIQKDIEFGDIVISLAAVRLDGASTHYAPIEYPAVASLWLTNALVNAAEKLKIPFHVGITASSDTFWPGQERYDNYSGYVLRRFLGSVEEWRKLNVTNFEMEAATLFTMCSAFGLSAACLCGVIAKRTESEEVNLEAYAVAFSRLAKIIRGAIINHPKPISRIRS</sequence>
<keyword evidence="7 11" id="KW-0328">Glycosyltransferase</keyword>
<comment type="similarity">
    <text evidence="3">Belongs to the PNP/UDP phosphorylase family.</text>
</comment>
<dbReference type="UniPathway" id="UPA00574">
    <property type="reaction ID" value="UER00633"/>
</dbReference>
<dbReference type="InterPro" id="IPR010058">
    <property type="entry name" value="Uridine_phosphorylase"/>
</dbReference>
<evidence type="ECO:0000256" key="4">
    <source>
        <dbReference type="ARBA" id="ARBA00011888"/>
    </source>
</evidence>
<evidence type="ECO:0000256" key="5">
    <source>
        <dbReference type="ARBA" id="ARBA00021980"/>
    </source>
</evidence>
<comment type="subcellular location">
    <subcellularLocation>
        <location evidence="1">Cytoplasm</location>
    </subcellularLocation>
</comment>
<reference evidence="11" key="2">
    <citation type="journal article" date="2014" name="ISME J.">
        <title>Microbial stratification in low pH oxic and suboxic macroscopic growths along an acid mine drainage.</title>
        <authorList>
            <person name="Mendez-Garcia C."/>
            <person name="Mesa V."/>
            <person name="Sprenger R.R."/>
            <person name="Richter M."/>
            <person name="Diez M.S."/>
            <person name="Solano J."/>
            <person name="Bargiela R."/>
            <person name="Golyshina O.V."/>
            <person name="Manteca A."/>
            <person name="Ramos J.L."/>
            <person name="Gallego J.R."/>
            <person name="Llorente I."/>
            <person name="Martins Dos Santos V.A."/>
            <person name="Jensen O.N."/>
            <person name="Pelaez A.I."/>
            <person name="Sanchez J."/>
            <person name="Ferrer M."/>
        </authorList>
    </citation>
    <scope>NUCLEOTIDE SEQUENCE</scope>
</reference>
<dbReference type="GO" id="GO:0009166">
    <property type="term" value="P:nucleotide catabolic process"/>
    <property type="evidence" value="ECO:0007669"/>
    <property type="project" value="InterPro"/>
</dbReference>
<evidence type="ECO:0000256" key="6">
    <source>
        <dbReference type="ARBA" id="ARBA00022490"/>
    </source>
</evidence>
<reference evidence="11" key="1">
    <citation type="submission" date="2013-08" db="EMBL/GenBank/DDBJ databases">
        <authorList>
            <person name="Mendez C."/>
            <person name="Richter M."/>
            <person name="Ferrer M."/>
            <person name="Sanchez J."/>
        </authorList>
    </citation>
    <scope>NUCLEOTIDE SEQUENCE</scope>
</reference>
<dbReference type="Gene3D" id="3.40.50.1580">
    <property type="entry name" value="Nucleoside phosphorylase domain"/>
    <property type="match status" value="1"/>
</dbReference>
<feature type="domain" description="Nucleoside phosphorylase" evidence="10">
    <location>
        <begin position="23"/>
        <end position="251"/>
    </location>
</feature>
<evidence type="ECO:0000259" key="10">
    <source>
        <dbReference type="Pfam" id="PF01048"/>
    </source>
</evidence>
<dbReference type="GO" id="GO:0009164">
    <property type="term" value="P:nucleoside catabolic process"/>
    <property type="evidence" value="ECO:0007669"/>
    <property type="project" value="UniProtKB-ARBA"/>
</dbReference>
<dbReference type="AlphaFoldDB" id="T1AU81"/>
<dbReference type="SUPFAM" id="SSF53167">
    <property type="entry name" value="Purine and uridine phosphorylases"/>
    <property type="match status" value="1"/>
</dbReference>
<organism evidence="11">
    <name type="scientific">mine drainage metagenome</name>
    <dbReference type="NCBI Taxonomy" id="410659"/>
    <lineage>
        <taxon>unclassified sequences</taxon>
        <taxon>metagenomes</taxon>
        <taxon>ecological metagenomes</taxon>
    </lineage>
</organism>
<dbReference type="EC" id="2.4.2.3" evidence="4"/>
<keyword evidence="8 11" id="KW-0808">Transferase</keyword>